<name>A0A9W8QJB8_AKAMU</name>
<dbReference type="AlphaFoldDB" id="A0A9W8QJB8"/>
<dbReference type="Pfam" id="PF13520">
    <property type="entry name" value="AA_permease_2"/>
    <property type="match status" value="1"/>
</dbReference>
<feature type="transmembrane region" description="Helical" evidence="6">
    <location>
        <begin position="188"/>
        <end position="206"/>
    </location>
</feature>
<protein>
    <recommendedName>
        <fullName evidence="9">Amino acid permease</fullName>
    </recommendedName>
</protein>
<keyword evidence="2" id="KW-0813">Transport</keyword>
<keyword evidence="5 6" id="KW-0472">Membrane</keyword>
<gene>
    <name evidence="7" type="ORF">LMH87_008001</name>
</gene>
<comment type="caution">
    <text evidence="7">The sequence shown here is derived from an EMBL/GenBank/DDBJ whole genome shotgun (WGS) entry which is preliminary data.</text>
</comment>
<dbReference type="InterPro" id="IPR002293">
    <property type="entry name" value="AA/rel_permease1"/>
</dbReference>
<evidence type="ECO:0000256" key="6">
    <source>
        <dbReference type="SAM" id="Phobius"/>
    </source>
</evidence>
<keyword evidence="4 6" id="KW-1133">Transmembrane helix</keyword>
<evidence type="ECO:0008006" key="9">
    <source>
        <dbReference type="Google" id="ProtNLM"/>
    </source>
</evidence>
<sequence length="248" mass="26492">MGSEATKHGGKAASHAAAAVPAKDGVASDEIAGAAFTLDKVGTRMDQHDMMRMGKSQHFKRNLDSYRCLALLISKDTDKTNSASTFGVINGGAAGLIYCYLGNFVGFLAVIASMAEMASMAPTAGGQYHWVSEFAPAGGQRFLGYGTGRVCVLGQETGITSIAVLTSSEIQSPIVINNPSYVFERRHTTLLILLFNFIAIIFNTYLAKRLPLVEGIVLLFHICGFIALLVPLWALAPRSTASKGLWDI</sequence>
<dbReference type="GO" id="GO:0016020">
    <property type="term" value="C:membrane"/>
    <property type="evidence" value="ECO:0007669"/>
    <property type="project" value="UniProtKB-SubCell"/>
</dbReference>
<reference evidence="7" key="1">
    <citation type="journal article" date="2023" name="Access Microbiol">
        <title>De-novo genome assembly for Akanthomyces muscarius, a biocontrol agent of insect agricultural pests.</title>
        <authorList>
            <person name="Erdos Z."/>
            <person name="Studholme D.J."/>
            <person name="Raymond B."/>
            <person name="Sharma M."/>
        </authorList>
    </citation>
    <scope>NUCLEOTIDE SEQUENCE</scope>
    <source>
        <strain evidence="7">Ve6</strain>
    </source>
</reference>
<keyword evidence="3 6" id="KW-0812">Transmembrane</keyword>
<dbReference type="GeneID" id="80895160"/>
<feature type="transmembrane region" description="Helical" evidence="6">
    <location>
        <begin position="212"/>
        <end position="236"/>
    </location>
</feature>
<evidence type="ECO:0000256" key="3">
    <source>
        <dbReference type="ARBA" id="ARBA00022692"/>
    </source>
</evidence>
<evidence type="ECO:0000256" key="4">
    <source>
        <dbReference type="ARBA" id="ARBA00022989"/>
    </source>
</evidence>
<organism evidence="7 8">
    <name type="scientific">Akanthomyces muscarius</name>
    <name type="common">Entomopathogenic fungus</name>
    <name type="synonym">Lecanicillium muscarium</name>
    <dbReference type="NCBI Taxonomy" id="2231603"/>
    <lineage>
        <taxon>Eukaryota</taxon>
        <taxon>Fungi</taxon>
        <taxon>Dikarya</taxon>
        <taxon>Ascomycota</taxon>
        <taxon>Pezizomycotina</taxon>
        <taxon>Sordariomycetes</taxon>
        <taxon>Hypocreomycetidae</taxon>
        <taxon>Hypocreales</taxon>
        <taxon>Cordycipitaceae</taxon>
        <taxon>Akanthomyces</taxon>
    </lineage>
</organism>
<evidence type="ECO:0000256" key="5">
    <source>
        <dbReference type="ARBA" id="ARBA00023136"/>
    </source>
</evidence>
<keyword evidence="8" id="KW-1185">Reference proteome</keyword>
<dbReference type="RefSeq" id="XP_056057876.1">
    <property type="nucleotide sequence ID" value="XM_056202011.1"/>
</dbReference>
<dbReference type="PANTHER" id="PTHR45649:SF2">
    <property type="entry name" value="ACID PERMEASE, PUTATIVE-RELATED"/>
    <property type="match status" value="1"/>
</dbReference>
<proteinExistence type="predicted"/>
<feature type="transmembrane region" description="Helical" evidence="6">
    <location>
        <begin position="88"/>
        <end position="111"/>
    </location>
</feature>
<dbReference type="KEGG" id="amus:LMH87_008001"/>
<evidence type="ECO:0000256" key="2">
    <source>
        <dbReference type="ARBA" id="ARBA00022448"/>
    </source>
</evidence>
<evidence type="ECO:0000256" key="1">
    <source>
        <dbReference type="ARBA" id="ARBA00004141"/>
    </source>
</evidence>
<dbReference type="EMBL" id="JAJHUN010000003">
    <property type="protein sequence ID" value="KAJ4160071.1"/>
    <property type="molecule type" value="Genomic_DNA"/>
</dbReference>
<dbReference type="PANTHER" id="PTHR45649">
    <property type="entry name" value="AMINO-ACID PERMEASE BAT1"/>
    <property type="match status" value="1"/>
</dbReference>
<evidence type="ECO:0000313" key="7">
    <source>
        <dbReference type="EMBL" id="KAJ4160071.1"/>
    </source>
</evidence>
<dbReference type="Proteomes" id="UP001144673">
    <property type="component" value="Unassembled WGS sequence"/>
</dbReference>
<comment type="subcellular location">
    <subcellularLocation>
        <location evidence="1">Membrane</location>
        <topology evidence="1">Multi-pass membrane protein</topology>
    </subcellularLocation>
</comment>
<evidence type="ECO:0000313" key="8">
    <source>
        <dbReference type="Proteomes" id="UP001144673"/>
    </source>
</evidence>
<dbReference type="Gene3D" id="1.20.1740.10">
    <property type="entry name" value="Amino acid/polyamine transporter I"/>
    <property type="match status" value="1"/>
</dbReference>
<accession>A0A9W8QJB8</accession>
<dbReference type="GO" id="GO:0022857">
    <property type="term" value="F:transmembrane transporter activity"/>
    <property type="evidence" value="ECO:0007669"/>
    <property type="project" value="InterPro"/>
</dbReference>